<protein>
    <recommendedName>
        <fullName evidence="3">Mos1 transposase HTH domain-containing protein</fullName>
    </recommendedName>
</protein>
<dbReference type="InterPro" id="IPR052709">
    <property type="entry name" value="Transposase-MT_Hybrid"/>
</dbReference>
<dbReference type="OrthoDB" id="10017160at2759"/>
<evidence type="ECO:0008006" key="3">
    <source>
        <dbReference type="Google" id="ProtNLM"/>
    </source>
</evidence>
<gene>
    <name evidence="1" type="ORF">EVAR_41227_1</name>
</gene>
<name>A0A4C1W335_EUMVA</name>
<evidence type="ECO:0000313" key="1">
    <source>
        <dbReference type="EMBL" id="GBP45926.1"/>
    </source>
</evidence>
<proteinExistence type="predicted"/>
<comment type="caution">
    <text evidence="1">The sequence shown here is derived from an EMBL/GenBank/DDBJ whole genome shotgun (WGS) entry which is preliminary data.</text>
</comment>
<organism evidence="1 2">
    <name type="scientific">Eumeta variegata</name>
    <name type="common">Bagworm moth</name>
    <name type="synonym">Eumeta japonica</name>
    <dbReference type="NCBI Taxonomy" id="151549"/>
    <lineage>
        <taxon>Eukaryota</taxon>
        <taxon>Metazoa</taxon>
        <taxon>Ecdysozoa</taxon>
        <taxon>Arthropoda</taxon>
        <taxon>Hexapoda</taxon>
        <taxon>Insecta</taxon>
        <taxon>Pterygota</taxon>
        <taxon>Neoptera</taxon>
        <taxon>Endopterygota</taxon>
        <taxon>Lepidoptera</taxon>
        <taxon>Glossata</taxon>
        <taxon>Ditrysia</taxon>
        <taxon>Tineoidea</taxon>
        <taxon>Psychidae</taxon>
        <taxon>Oiketicinae</taxon>
        <taxon>Eumeta</taxon>
    </lineage>
</organism>
<dbReference type="Proteomes" id="UP000299102">
    <property type="component" value="Unassembled WGS sequence"/>
</dbReference>
<evidence type="ECO:0000313" key="2">
    <source>
        <dbReference type="Proteomes" id="UP000299102"/>
    </source>
</evidence>
<dbReference type="PANTHER" id="PTHR46060">
    <property type="entry name" value="MARINER MOS1 TRANSPOSASE-LIKE PROTEIN"/>
    <property type="match status" value="1"/>
</dbReference>
<sequence>MKNFKIASSSDFKFTVELNLTSMAISLSAAAEAFAECLSESLVTAQARAARPPRYGQRVCIESVIQQNLARLQSAFGEEAPSKTTICKWFSEFKRGRVNLSNGFLHGRPSTAMNNKNIDAVRRMIKSDKRVTYHKIWASLCIGMI</sequence>
<dbReference type="EMBL" id="BGZK01000474">
    <property type="protein sequence ID" value="GBP45926.1"/>
    <property type="molecule type" value="Genomic_DNA"/>
</dbReference>
<reference evidence="1 2" key="1">
    <citation type="journal article" date="2019" name="Commun. Biol.">
        <title>The bagworm genome reveals a unique fibroin gene that provides high tensile strength.</title>
        <authorList>
            <person name="Kono N."/>
            <person name="Nakamura H."/>
            <person name="Ohtoshi R."/>
            <person name="Tomita M."/>
            <person name="Numata K."/>
            <person name="Arakawa K."/>
        </authorList>
    </citation>
    <scope>NUCLEOTIDE SEQUENCE [LARGE SCALE GENOMIC DNA]</scope>
</reference>
<dbReference type="AlphaFoldDB" id="A0A4C1W335"/>
<keyword evidence="2" id="KW-1185">Reference proteome</keyword>
<accession>A0A4C1W335</accession>
<dbReference type="PANTHER" id="PTHR46060:SF1">
    <property type="entry name" value="MARINER MOS1 TRANSPOSASE-LIKE PROTEIN"/>
    <property type="match status" value="1"/>
</dbReference>